<dbReference type="OrthoDB" id="9809197at2"/>
<comment type="subcellular location">
    <subcellularLocation>
        <location evidence="1">Membrane</location>
    </subcellularLocation>
</comment>
<reference evidence="6 7" key="1">
    <citation type="submission" date="2016-11" db="EMBL/GenBank/DDBJ databases">
        <authorList>
            <person name="Jaros S."/>
            <person name="Januszkiewicz K."/>
            <person name="Wedrychowicz H."/>
        </authorList>
    </citation>
    <scope>NUCLEOTIDE SEQUENCE [LARGE SCALE GENOMIC DNA]</scope>
    <source>
        <strain evidence="6 7">DSM 17918</strain>
    </source>
</reference>
<keyword evidence="7" id="KW-1185">Reference proteome</keyword>
<dbReference type="InterPro" id="IPR018080">
    <property type="entry name" value="Band_7/stomatin-like_CS"/>
</dbReference>
<dbReference type="PANTHER" id="PTHR10264:SF19">
    <property type="entry name" value="AT06885P-RELATED"/>
    <property type="match status" value="1"/>
</dbReference>
<evidence type="ECO:0000256" key="1">
    <source>
        <dbReference type="ARBA" id="ARBA00004370"/>
    </source>
</evidence>
<evidence type="ECO:0000259" key="5">
    <source>
        <dbReference type="SMART" id="SM00244"/>
    </source>
</evidence>
<sequence length="315" mass="35646">MNSYPVVTIFAIIFLIEAVWWIVWMAIALSRKIYANFYFMLVSFLIWGVIDIVVLRGWSSIESLLYIAPSIVLTIIPLILLPGMVSIIAEYQRGVLFRFGRLSGLLQPGLNVIFPFGIDRVWKVDLRTLTIDVAKQEIITKDNVPIMVDAVVYFNVSDPILATTKVVNYTQSTTLLAQTILRSILGQHELDEMLTKRAELNEKLRELLDKDTDPWGIKVTAVEIKSIELPDTMKRAMAKQAEAERERRAKIISADGEYQAAQKLLEAAQLISKEPAALQLRYLQTLPEIAAEKNSTILFPLPIELLKAFSNINNK</sequence>
<keyword evidence="3 4" id="KW-0472">Membrane</keyword>
<accession>A0A1M5D6E1</accession>
<comment type="similarity">
    <text evidence="2">Belongs to the band 7/mec-2 family.</text>
</comment>
<protein>
    <submittedName>
        <fullName evidence="6">SPFH domain, Band 7 family protein</fullName>
    </submittedName>
</protein>
<keyword evidence="4" id="KW-0812">Transmembrane</keyword>
<feature type="domain" description="Band 7" evidence="5">
    <location>
        <begin position="83"/>
        <end position="241"/>
    </location>
</feature>
<name>A0A1M5D6E1_9THEO</name>
<dbReference type="Gene3D" id="6.10.250.2090">
    <property type="match status" value="1"/>
</dbReference>
<evidence type="ECO:0000256" key="3">
    <source>
        <dbReference type="ARBA" id="ARBA00023136"/>
    </source>
</evidence>
<dbReference type="SUPFAM" id="SSF117892">
    <property type="entry name" value="Band 7/SPFH domain"/>
    <property type="match status" value="1"/>
</dbReference>
<evidence type="ECO:0000256" key="2">
    <source>
        <dbReference type="ARBA" id="ARBA00008164"/>
    </source>
</evidence>
<proteinExistence type="inferred from homology"/>
<feature type="transmembrane region" description="Helical" evidence="4">
    <location>
        <begin position="64"/>
        <end position="89"/>
    </location>
</feature>
<dbReference type="STRING" id="1121256.SAMN02746089_02268"/>
<dbReference type="FunFam" id="3.30.479.30:FF:000004">
    <property type="entry name" value="Putative membrane protease family, stomatin"/>
    <property type="match status" value="1"/>
</dbReference>
<evidence type="ECO:0000256" key="4">
    <source>
        <dbReference type="SAM" id="Phobius"/>
    </source>
</evidence>
<organism evidence="6 7">
    <name type="scientific">Caldanaerobius fijiensis DSM 17918</name>
    <dbReference type="NCBI Taxonomy" id="1121256"/>
    <lineage>
        <taxon>Bacteria</taxon>
        <taxon>Bacillati</taxon>
        <taxon>Bacillota</taxon>
        <taxon>Clostridia</taxon>
        <taxon>Thermoanaerobacterales</taxon>
        <taxon>Thermoanaerobacteraceae</taxon>
        <taxon>Caldanaerobius</taxon>
    </lineage>
</organism>
<dbReference type="CDD" id="cd08826">
    <property type="entry name" value="SPFH_eoslipins_u1"/>
    <property type="match status" value="1"/>
</dbReference>
<dbReference type="RefSeq" id="WP_073345438.1">
    <property type="nucleotide sequence ID" value="NZ_FQVH01000033.1"/>
</dbReference>
<dbReference type="PANTHER" id="PTHR10264">
    <property type="entry name" value="BAND 7 PROTEIN-RELATED"/>
    <property type="match status" value="1"/>
</dbReference>
<feature type="transmembrane region" description="Helical" evidence="4">
    <location>
        <begin position="6"/>
        <end position="30"/>
    </location>
</feature>
<evidence type="ECO:0000313" key="7">
    <source>
        <dbReference type="Proteomes" id="UP000184088"/>
    </source>
</evidence>
<dbReference type="Proteomes" id="UP000184088">
    <property type="component" value="Unassembled WGS sequence"/>
</dbReference>
<dbReference type="InterPro" id="IPR001107">
    <property type="entry name" value="Band_7"/>
</dbReference>
<dbReference type="InterPro" id="IPR043202">
    <property type="entry name" value="Band-7_stomatin-like"/>
</dbReference>
<dbReference type="InterPro" id="IPR001972">
    <property type="entry name" value="Stomatin_HflK_fam"/>
</dbReference>
<dbReference type="PRINTS" id="PR00721">
    <property type="entry name" value="STOMATIN"/>
</dbReference>
<gene>
    <name evidence="6" type="ORF">SAMN02746089_02268</name>
</gene>
<keyword evidence="4" id="KW-1133">Transmembrane helix</keyword>
<dbReference type="Pfam" id="PF01145">
    <property type="entry name" value="Band_7"/>
    <property type="match status" value="1"/>
</dbReference>
<dbReference type="GO" id="GO:0098552">
    <property type="term" value="C:side of membrane"/>
    <property type="evidence" value="ECO:0007669"/>
    <property type="project" value="UniProtKB-ARBA"/>
</dbReference>
<dbReference type="AlphaFoldDB" id="A0A1M5D6E1"/>
<feature type="transmembrane region" description="Helical" evidence="4">
    <location>
        <begin position="37"/>
        <end position="58"/>
    </location>
</feature>
<dbReference type="SMART" id="SM00244">
    <property type="entry name" value="PHB"/>
    <property type="match status" value="1"/>
</dbReference>
<dbReference type="Gene3D" id="3.30.479.30">
    <property type="entry name" value="Band 7 domain"/>
    <property type="match status" value="1"/>
</dbReference>
<dbReference type="EMBL" id="FQVH01000033">
    <property type="protein sequence ID" value="SHF62534.1"/>
    <property type="molecule type" value="Genomic_DNA"/>
</dbReference>
<dbReference type="PROSITE" id="PS01270">
    <property type="entry name" value="BAND_7"/>
    <property type="match status" value="1"/>
</dbReference>
<dbReference type="GO" id="GO:0005886">
    <property type="term" value="C:plasma membrane"/>
    <property type="evidence" value="ECO:0007669"/>
    <property type="project" value="InterPro"/>
</dbReference>
<dbReference type="InterPro" id="IPR036013">
    <property type="entry name" value="Band_7/SPFH_dom_sf"/>
</dbReference>
<evidence type="ECO:0000313" key="6">
    <source>
        <dbReference type="EMBL" id="SHF62534.1"/>
    </source>
</evidence>